<dbReference type="SUPFAM" id="SSF56112">
    <property type="entry name" value="Protein kinase-like (PK-like)"/>
    <property type="match status" value="1"/>
</dbReference>
<name>A0A5C5XV85_9BACT</name>
<comment type="caution">
    <text evidence="2">The sequence shown here is derived from an EMBL/GenBank/DDBJ whole genome shotgun (WGS) entry which is preliminary data.</text>
</comment>
<dbReference type="InterPro" id="IPR011009">
    <property type="entry name" value="Kinase-like_dom_sf"/>
</dbReference>
<evidence type="ECO:0000313" key="2">
    <source>
        <dbReference type="EMBL" id="TWT67207.1"/>
    </source>
</evidence>
<evidence type="ECO:0000259" key="1">
    <source>
        <dbReference type="Pfam" id="PF01636"/>
    </source>
</evidence>
<organism evidence="2 3">
    <name type="scientific">Allorhodopirellula solitaria</name>
    <dbReference type="NCBI Taxonomy" id="2527987"/>
    <lineage>
        <taxon>Bacteria</taxon>
        <taxon>Pseudomonadati</taxon>
        <taxon>Planctomycetota</taxon>
        <taxon>Planctomycetia</taxon>
        <taxon>Pirellulales</taxon>
        <taxon>Pirellulaceae</taxon>
        <taxon>Allorhodopirellula</taxon>
    </lineage>
</organism>
<accession>A0A5C5XV85</accession>
<feature type="domain" description="Aminoglycoside phosphotransferase" evidence="1">
    <location>
        <begin position="63"/>
        <end position="342"/>
    </location>
</feature>
<dbReference type="Pfam" id="PF01636">
    <property type="entry name" value="APH"/>
    <property type="match status" value="1"/>
</dbReference>
<evidence type="ECO:0000313" key="3">
    <source>
        <dbReference type="Proteomes" id="UP000318053"/>
    </source>
</evidence>
<dbReference type="Proteomes" id="UP000318053">
    <property type="component" value="Unassembled WGS sequence"/>
</dbReference>
<sequence>MAGEIVGPDRATSGCSGVQIGRAESRLRTTPVASGFSGGNIFRVDSAVNDAAEDLSGQRAACSQGRWALKAWPASVTAPRILGVAARIRAAASDCDLLAPPLARADFDSTLVSVHGRHWELARWIPGEALSVDAPESAIANGAEAIALVHQAMNPTDFVDPMPGIPVSSSAAACSPISFSPTAMSTVPPSIAPPSTTPRCLADRIERIERLSPLVNQAAQCMPPVSELAERLAGQLSAEQTGDAAVSADHCNELAKLLVHASQWLARQWPATAPLLVERLRQHAAERLASAWVLRDVHRAHVLFDVGGRVQGILDYDAVDCDSPAADLARWAGDFATTPQSSVGVAASPDHSPLRAAVAGYRRIRPFSQSEWELAQTLIEVNRLGGLANWVVWLVLEGRRFPVAAQQIEGRIAHLIASDCRIC</sequence>
<protein>
    <submittedName>
        <fullName evidence="2">Homoserine kinase</fullName>
    </submittedName>
</protein>
<dbReference type="InterPro" id="IPR002575">
    <property type="entry name" value="Aminoglycoside_PTrfase"/>
</dbReference>
<proteinExistence type="predicted"/>
<keyword evidence="3" id="KW-1185">Reference proteome</keyword>
<keyword evidence="2" id="KW-0418">Kinase</keyword>
<dbReference type="AlphaFoldDB" id="A0A5C5XV85"/>
<reference evidence="2 3" key="1">
    <citation type="submission" date="2019-02" db="EMBL/GenBank/DDBJ databases">
        <title>Deep-cultivation of Planctomycetes and their phenomic and genomic characterization uncovers novel biology.</title>
        <authorList>
            <person name="Wiegand S."/>
            <person name="Jogler M."/>
            <person name="Boedeker C."/>
            <person name="Pinto D."/>
            <person name="Vollmers J."/>
            <person name="Rivas-Marin E."/>
            <person name="Kohn T."/>
            <person name="Peeters S.H."/>
            <person name="Heuer A."/>
            <person name="Rast P."/>
            <person name="Oberbeckmann S."/>
            <person name="Bunk B."/>
            <person name="Jeske O."/>
            <person name="Meyerdierks A."/>
            <person name="Storesund J.E."/>
            <person name="Kallscheuer N."/>
            <person name="Luecker S."/>
            <person name="Lage O.M."/>
            <person name="Pohl T."/>
            <person name="Merkel B.J."/>
            <person name="Hornburger P."/>
            <person name="Mueller R.-W."/>
            <person name="Bruemmer F."/>
            <person name="Labrenz M."/>
            <person name="Spormann A.M."/>
            <person name="Op Den Camp H."/>
            <person name="Overmann J."/>
            <person name="Amann R."/>
            <person name="Jetten M.S.M."/>
            <person name="Mascher T."/>
            <person name="Medema M.H."/>
            <person name="Devos D.P."/>
            <person name="Kaster A.-K."/>
            <person name="Ovreas L."/>
            <person name="Rohde M."/>
            <person name="Galperin M.Y."/>
            <person name="Jogler C."/>
        </authorList>
    </citation>
    <scope>NUCLEOTIDE SEQUENCE [LARGE SCALE GENOMIC DNA]</scope>
    <source>
        <strain evidence="2 3">CA85</strain>
    </source>
</reference>
<dbReference type="EMBL" id="SJPK01000004">
    <property type="protein sequence ID" value="TWT67207.1"/>
    <property type="molecule type" value="Genomic_DNA"/>
</dbReference>
<gene>
    <name evidence="2" type="ORF">CA85_20560</name>
</gene>
<dbReference type="Gene3D" id="3.90.1200.10">
    <property type="match status" value="1"/>
</dbReference>
<keyword evidence="2" id="KW-0808">Transferase</keyword>
<dbReference type="GO" id="GO:0016301">
    <property type="term" value="F:kinase activity"/>
    <property type="evidence" value="ECO:0007669"/>
    <property type="project" value="UniProtKB-KW"/>
</dbReference>